<dbReference type="Gene3D" id="2.60.120.10">
    <property type="entry name" value="Jelly Rolls"/>
    <property type="match status" value="2"/>
</dbReference>
<evidence type="ECO:0000259" key="5">
    <source>
        <dbReference type="Pfam" id="PF17954"/>
    </source>
</evidence>
<evidence type="ECO:0000256" key="2">
    <source>
        <dbReference type="PIRSR" id="PIRSR006232-1"/>
    </source>
</evidence>
<dbReference type="InterPro" id="IPR003829">
    <property type="entry name" value="Pirin_N_dom"/>
</dbReference>
<protein>
    <submittedName>
        <fullName evidence="6">Nuclease PIN</fullName>
    </submittedName>
</protein>
<feature type="binding site" evidence="2">
    <location>
        <position position="56"/>
    </location>
    <ligand>
        <name>Fe cation</name>
        <dbReference type="ChEBI" id="CHEBI:24875"/>
    </ligand>
</feature>
<feature type="domain" description="Pirin N-terminal" evidence="4">
    <location>
        <begin position="48"/>
        <end position="115"/>
    </location>
</feature>
<sequence>MVPPETHQQRAHGPFQLRRIRPGITLGQPSDAGFGGLGTIDHAKLQPGLVVRMHEHRNDEIISYMRAGRMKHTDSAGRSEVISSDRLMVMNAGHGLSHEEEVVGNDQIEMLQIFVRPQAAEMKPEVQFVELNEAQRDGQWRLLTGPVGATAPTFVRQAMYLYDIRLSAGQSIDVPSKVGFDRWLYVFNGEASVGEQRIGKHAALMIAADQTAMVTAAVGSDLVVFLVDRSSNYSREGTMSG</sequence>
<evidence type="ECO:0000259" key="4">
    <source>
        <dbReference type="Pfam" id="PF02678"/>
    </source>
</evidence>
<dbReference type="Pfam" id="PF02678">
    <property type="entry name" value="Pirin"/>
    <property type="match status" value="1"/>
</dbReference>
<keyword evidence="2" id="KW-0479">Metal-binding</keyword>
<dbReference type="InterPro" id="IPR014710">
    <property type="entry name" value="RmlC-like_jellyroll"/>
</dbReference>
<name>A0A0L8C0A0_ENSAD</name>
<dbReference type="Pfam" id="PF17954">
    <property type="entry name" value="Pirin_C_2"/>
    <property type="match status" value="1"/>
</dbReference>
<dbReference type="InterPro" id="IPR041602">
    <property type="entry name" value="Quercetinase_C"/>
</dbReference>
<dbReference type="SUPFAM" id="SSF51182">
    <property type="entry name" value="RmlC-like cupins"/>
    <property type="match status" value="1"/>
</dbReference>
<dbReference type="GO" id="GO:0046872">
    <property type="term" value="F:metal ion binding"/>
    <property type="evidence" value="ECO:0007669"/>
    <property type="project" value="UniProtKB-KW"/>
</dbReference>
<evidence type="ECO:0000313" key="6">
    <source>
        <dbReference type="EMBL" id="KOF20235.1"/>
    </source>
</evidence>
<organism evidence="6 7">
    <name type="scientific">Ensifer adhaerens</name>
    <name type="common">Sinorhizobium morelense</name>
    <dbReference type="NCBI Taxonomy" id="106592"/>
    <lineage>
        <taxon>Bacteria</taxon>
        <taxon>Pseudomonadati</taxon>
        <taxon>Pseudomonadota</taxon>
        <taxon>Alphaproteobacteria</taxon>
        <taxon>Hyphomicrobiales</taxon>
        <taxon>Rhizobiaceae</taxon>
        <taxon>Sinorhizobium/Ensifer group</taxon>
        <taxon>Ensifer</taxon>
    </lineage>
</organism>
<dbReference type="PANTHER" id="PTHR43212:SF3">
    <property type="entry name" value="QUERCETIN 2,3-DIOXYGENASE"/>
    <property type="match status" value="1"/>
</dbReference>
<proteinExistence type="inferred from homology"/>
<dbReference type="AlphaFoldDB" id="A0A0L8C0A0"/>
<reference evidence="7" key="1">
    <citation type="submission" date="2015-07" db="EMBL/GenBank/DDBJ databases">
        <title>Whole genome sequence of an Ensifer adhaerens strain isolated from a cave pool in the Wind Cave National Park.</title>
        <authorList>
            <person name="Eng W.W.H."/>
            <person name="Gan H.M."/>
            <person name="Barton H.A."/>
            <person name="Savka M.A."/>
        </authorList>
    </citation>
    <scope>NUCLEOTIDE SEQUENCE [LARGE SCALE GENOMIC DNA]</scope>
    <source>
        <strain evidence="7">SD006</strain>
    </source>
</reference>
<accession>A0A0L8C0A0</accession>
<evidence type="ECO:0000256" key="1">
    <source>
        <dbReference type="ARBA" id="ARBA00008416"/>
    </source>
</evidence>
<dbReference type="PANTHER" id="PTHR43212">
    <property type="entry name" value="QUERCETIN 2,3-DIOXYGENASE"/>
    <property type="match status" value="1"/>
</dbReference>
<comment type="cofactor">
    <cofactor evidence="2">
        <name>Fe cation</name>
        <dbReference type="ChEBI" id="CHEBI:24875"/>
    </cofactor>
    <text evidence="2">Binds 1 Fe cation per subunit.</text>
</comment>
<gene>
    <name evidence="6" type="ORF">AC244_09010</name>
</gene>
<dbReference type="EMBL" id="LGAP01000003">
    <property type="protein sequence ID" value="KOF20235.1"/>
    <property type="molecule type" value="Genomic_DNA"/>
</dbReference>
<dbReference type="PATRIC" id="fig|106592.7.peg.4550"/>
<comment type="caution">
    <text evidence="6">The sequence shown here is derived from an EMBL/GenBank/DDBJ whole genome shotgun (WGS) entry which is preliminary data.</text>
</comment>
<dbReference type="Proteomes" id="UP000037425">
    <property type="component" value="Unassembled WGS sequence"/>
</dbReference>
<feature type="binding site" evidence="2">
    <location>
        <position position="54"/>
    </location>
    <ligand>
        <name>Fe cation</name>
        <dbReference type="ChEBI" id="CHEBI:24875"/>
    </ligand>
</feature>
<evidence type="ECO:0000313" key="7">
    <source>
        <dbReference type="Proteomes" id="UP000037425"/>
    </source>
</evidence>
<evidence type="ECO:0000256" key="3">
    <source>
        <dbReference type="RuleBase" id="RU003457"/>
    </source>
</evidence>
<feature type="binding site" evidence="2">
    <location>
        <position position="100"/>
    </location>
    <ligand>
        <name>Fe cation</name>
        <dbReference type="ChEBI" id="CHEBI:24875"/>
    </ligand>
</feature>
<dbReference type="InterPro" id="IPR011051">
    <property type="entry name" value="RmlC_Cupin_sf"/>
</dbReference>
<dbReference type="InterPro" id="IPR012093">
    <property type="entry name" value="Pirin"/>
</dbReference>
<feature type="binding site" evidence="2">
    <location>
        <position position="98"/>
    </location>
    <ligand>
        <name>Fe cation</name>
        <dbReference type="ChEBI" id="CHEBI:24875"/>
    </ligand>
</feature>
<dbReference type="PIRSF" id="PIRSF006232">
    <property type="entry name" value="Pirin"/>
    <property type="match status" value="1"/>
</dbReference>
<keyword evidence="2" id="KW-0408">Iron</keyword>
<feature type="domain" description="Quercetin 2,3-dioxygenase C-terminal cupin" evidence="5">
    <location>
        <begin position="144"/>
        <end position="225"/>
    </location>
</feature>
<comment type="similarity">
    <text evidence="1 3">Belongs to the pirin family.</text>
</comment>